<gene>
    <name evidence="8" type="primary">zipA</name>
    <name evidence="12" type="ORF">IM45_163</name>
</gene>
<dbReference type="PANTHER" id="PTHR38685:SF1">
    <property type="entry name" value="CELL DIVISION PROTEIN ZIPA"/>
    <property type="match status" value="1"/>
</dbReference>
<comment type="subcellular location">
    <subcellularLocation>
        <location evidence="8">Cell inner membrane</location>
        <topology evidence="8">Single-pass type I membrane protein</topology>
    </subcellularLocation>
    <text evidence="8">Localizes to the Z ring in an FtsZ-dependent manner.</text>
</comment>
<keyword evidence="7 8" id="KW-0131">Cell cycle</keyword>
<evidence type="ECO:0000256" key="8">
    <source>
        <dbReference type="HAMAP-Rule" id="MF_00509"/>
    </source>
</evidence>
<keyword evidence="3 8" id="KW-0132">Cell division</keyword>
<evidence type="ECO:0000256" key="4">
    <source>
        <dbReference type="ARBA" id="ARBA00022692"/>
    </source>
</evidence>
<comment type="function">
    <text evidence="8 9">Essential cell division protein that stabilizes the FtsZ protofilaments by cross-linking them and that serves as a cytoplasmic membrane anchor for the Z ring. Also required for the recruitment to the septal ring of downstream cell division proteins.</text>
</comment>
<dbReference type="NCBIfam" id="TIGR02205">
    <property type="entry name" value="septum_zipA"/>
    <property type="match status" value="1"/>
</dbReference>
<keyword evidence="4 8" id="KW-0812">Transmembrane</keyword>
<dbReference type="AlphaFoldDB" id="A0A088MXE8"/>
<dbReference type="GO" id="GO:0043093">
    <property type="term" value="P:FtsZ-dependent cytokinesis"/>
    <property type="evidence" value="ECO:0007669"/>
    <property type="project" value="UniProtKB-UniRule"/>
</dbReference>
<evidence type="ECO:0000256" key="9">
    <source>
        <dbReference type="RuleBase" id="RU003612"/>
    </source>
</evidence>
<dbReference type="OrthoDB" id="7054914at2"/>
<dbReference type="Proteomes" id="UP000067325">
    <property type="component" value="Chromosome"/>
</dbReference>
<dbReference type="Pfam" id="PF04354">
    <property type="entry name" value="ZipA_C"/>
    <property type="match status" value="1"/>
</dbReference>
<keyword evidence="2 8" id="KW-0997">Cell inner membrane</keyword>
<evidence type="ECO:0000313" key="12">
    <source>
        <dbReference type="EMBL" id="AIN46967.1"/>
    </source>
</evidence>
<keyword evidence="6 8" id="KW-0472">Membrane</keyword>
<comment type="subunit">
    <text evidence="8">Interacts with FtsZ via their C-terminal domains.</text>
</comment>
<dbReference type="InterPro" id="IPR007449">
    <property type="entry name" value="ZipA_FtsZ-bd_C"/>
</dbReference>
<dbReference type="HAMAP" id="MF_00509">
    <property type="entry name" value="ZipA"/>
    <property type="match status" value="1"/>
</dbReference>
<proteinExistence type="inferred from homology"/>
<accession>A0A088MXE8</accession>
<feature type="domain" description="ZipA C-terminal FtsZ-binding" evidence="11">
    <location>
        <begin position="123"/>
        <end position="253"/>
    </location>
</feature>
<dbReference type="SMART" id="SM00771">
    <property type="entry name" value="ZipA_C"/>
    <property type="match status" value="1"/>
</dbReference>
<organism evidence="12 13">
    <name type="scientific">Candidatus Palibaumannia cicadellinicola</name>
    <dbReference type="NCBI Taxonomy" id="186490"/>
    <lineage>
        <taxon>Bacteria</taxon>
        <taxon>Pseudomonadati</taxon>
        <taxon>Pseudomonadota</taxon>
        <taxon>Gammaproteobacteria</taxon>
        <taxon>Candidatus Palibaumannia</taxon>
    </lineage>
</organism>
<evidence type="ECO:0000256" key="5">
    <source>
        <dbReference type="ARBA" id="ARBA00022989"/>
    </source>
</evidence>
<reference evidence="12 13" key="1">
    <citation type="journal article" date="2014" name="MBio">
        <title>Differential genome evolution between companion symbionts in an insect-bacterial symbiosis.</title>
        <authorList>
            <person name="Bennett G.M."/>
            <person name="McCutcheon J.P."/>
            <person name="MacDonald B.R."/>
            <person name="Romanovicz D."/>
            <person name="Moran N.A."/>
        </authorList>
    </citation>
    <scope>NUCLEOTIDE SEQUENCE [LARGE SCALE GENOMIC DNA]</scope>
    <source>
        <strain evidence="12 13">BGSS</strain>
    </source>
</reference>
<evidence type="ECO:0000256" key="1">
    <source>
        <dbReference type="ARBA" id="ARBA00022475"/>
    </source>
</evidence>
<dbReference type="EMBL" id="CP008985">
    <property type="protein sequence ID" value="AIN46967.1"/>
    <property type="molecule type" value="Genomic_DNA"/>
</dbReference>
<dbReference type="InterPro" id="IPR011919">
    <property type="entry name" value="Cell_div_ZipA"/>
</dbReference>
<dbReference type="SUPFAM" id="SSF64383">
    <property type="entry name" value="Cell-division protein ZipA, C-terminal domain"/>
    <property type="match status" value="1"/>
</dbReference>
<evidence type="ECO:0000256" key="3">
    <source>
        <dbReference type="ARBA" id="ARBA00022618"/>
    </source>
</evidence>
<dbReference type="eggNOG" id="COG3115">
    <property type="taxonomic scope" value="Bacteria"/>
</dbReference>
<keyword evidence="1 8" id="KW-1003">Cell membrane</keyword>
<evidence type="ECO:0000256" key="2">
    <source>
        <dbReference type="ARBA" id="ARBA00022519"/>
    </source>
</evidence>
<dbReference type="InterPro" id="IPR036765">
    <property type="entry name" value="ZipA_FtsZ-bd_C_sf"/>
</dbReference>
<evidence type="ECO:0000313" key="13">
    <source>
        <dbReference type="Proteomes" id="UP000067325"/>
    </source>
</evidence>
<dbReference type="RefSeq" id="WP_038497835.1">
    <property type="nucleotide sequence ID" value="NZ_CP008985.1"/>
</dbReference>
<dbReference type="GO" id="GO:0005886">
    <property type="term" value="C:plasma membrane"/>
    <property type="evidence" value="ECO:0007669"/>
    <property type="project" value="UniProtKB-SubCell"/>
</dbReference>
<dbReference type="Gene3D" id="3.30.1400.10">
    <property type="entry name" value="ZipA, C-terminal FtsZ-binding domain"/>
    <property type="match status" value="1"/>
</dbReference>
<keyword evidence="5 8" id="KW-1133">Transmembrane helix</keyword>
<dbReference type="PANTHER" id="PTHR38685">
    <property type="entry name" value="CELL DIVISION PROTEIN ZIPA"/>
    <property type="match status" value="1"/>
</dbReference>
<name>A0A088MXE8_9GAMM</name>
<sequence length="263" mass="29552">MIQNLRLILIIMGGMAIIVLLLHGFWTSRKEQSAVFHDPSVTKKKYQDGSDSETQLSDKTNIDKPDFDNDVPFECTYTKYDSFNYDVLIPPDEPLLAYETQQESHASCSAQQTQTTQAPHRERETVLVLNIAAYNGTVIGGEDLWQSLLQAGFQFGDMKIFHRHLSPTGGGPVLFSLANMIKPGWFNTENMTTFTTPGISMFMIVPSYGDAHQNFKLMLQSAQQIADDCGGVVLDDKRNMLTPQKLDVYKARIYNILEINNGT</sequence>
<dbReference type="KEGG" id="bcib:IM45_163"/>
<feature type="region of interest" description="Disordered" evidence="10">
    <location>
        <begin position="38"/>
        <end position="63"/>
    </location>
</feature>
<evidence type="ECO:0000259" key="11">
    <source>
        <dbReference type="SMART" id="SM00771"/>
    </source>
</evidence>
<comment type="similarity">
    <text evidence="8 9">Belongs to the ZipA family.</text>
</comment>
<evidence type="ECO:0000256" key="6">
    <source>
        <dbReference type="ARBA" id="ARBA00023136"/>
    </source>
</evidence>
<evidence type="ECO:0000256" key="7">
    <source>
        <dbReference type="ARBA" id="ARBA00023306"/>
    </source>
</evidence>
<dbReference type="FunFam" id="3.30.1400.10:FF:000001">
    <property type="entry name" value="Cell division protein ZipA"/>
    <property type="match status" value="1"/>
</dbReference>
<feature type="transmembrane region" description="Helical" evidence="8">
    <location>
        <begin position="7"/>
        <end position="26"/>
    </location>
</feature>
<evidence type="ECO:0000256" key="10">
    <source>
        <dbReference type="SAM" id="MobiDB-lite"/>
    </source>
</evidence>
<dbReference type="GO" id="GO:0032153">
    <property type="term" value="C:cell division site"/>
    <property type="evidence" value="ECO:0007669"/>
    <property type="project" value="UniProtKB-UniRule"/>
</dbReference>
<dbReference type="GO" id="GO:0000917">
    <property type="term" value="P:division septum assembly"/>
    <property type="evidence" value="ECO:0007669"/>
    <property type="project" value="TreeGrafter"/>
</dbReference>
<protein>
    <recommendedName>
        <fullName evidence="8 9">Cell division protein ZipA</fullName>
    </recommendedName>
</protein>